<keyword evidence="9" id="KW-0460">Magnesium</keyword>
<comment type="cofactor">
    <cofactor evidence="1">
        <name>Mg(2+)</name>
        <dbReference type="ChEBI" id="CHEBI:18420"/>
    </cofactor>
</comment>
<evidence type="ECO:0000259" key="13">
    <source>
        <dbReference type="Pfam" id="PF01966"/>
    </source>
</evidence>
<keyword evidence="10 11" id="KW-0694">RNA-binding</keyword>
<dbReference type="Gene3D" id="3.30.460.10">
    <property type="entry name" value="Beta Polymerase, domain 2"/>
    <property type="match status" value="1"/>
</dbReference>
<dbReference type="Proteomes" id="UP001157911">
    <property type="component" value="Unassembled WGS sequence"/>
</dbReference>
<keyword evidence="4" id="KW-0548">Nucleotidyltransferase</keyword>
<dbReference type="Pfam" id="PF12627">
    <property type="entry name" value="PolyA_pol_RNAbd"/>
    <property type="match status" value="1"/>
</dbReference>
<dbReference type="PANTHER" id="PTHR47545">
    <property type="entry name" value="MULTIFUNCTIONAL CCA PROTEIN"/>
    <property type="match status" value="1"/>
</dbReference>
<keyword evidence="7" id="KW-0692">RNA repair</keyword>
<evidence type="ECO:0000256" key="6">
    <source>
        <dbReference type="ARBA" id="ARBA00022741"/>
    </source>
</evidence>
<evidence type="ECO:0000259" key="14">
    <source>
        <dbReference type="Pfam" id="PF12627"/>
    </source>
</evidence>
<evidence type="ECO:0000256" key="10">
    <source>
        <dbReference type="ARBA" id="ARBA00022884"/>
    </source>
</evidence>
<dbReference type="InterPro" id="IPR043519">
    <property type="entry name" value="NT_sf"/>
</dbReference>
<evidence type="ECO:0000259" key="12">
    <source>
        <dbReference type="Pfam" id="PF01743"/>
    </source>
</evidence>
<feature type="domain" description="Poly A polymerase head" evidence="12">
    <location>
        <begin position="22"/>
        <end position="140"/>
    </location>
</feature>
<reference evidence="15 16" key="1">
    <citation type="submission" date="2017-05" db="EMBL/GenBank/DDBJ databases">
        <authorList>
            <person name="Varghese N."/>
            <person name="Submissions S."/>
        </authorList>
    </citation>
    <scope>NUCLEOTIDE SEQUENCE [LARGE SCALE GENOMIC DNA]</scope>
    <source>
        <strain evidence="15 16">DSM 15522</strain>
    </source>
</reference>
<evidence type="ECO:0000256" key="1">
    <source>
        <dbReference type="ARBA" id="ARBA00001946"/>
    </source>
</evidence>
<evidence type="ECO:0000256" key="2">
    <source>
        <dbReference type="ARBA" id="ARBA00022679"/>
    </source>
</evidence>
<proteinExistence type="inferred from homology"/>
<dbReference type="PANTHER" id="PTHR47545:SF1">
    <property type="entry name" value="MULTIFUNCTIONAL CCA PROTEIN"/>
    <property type="match status" value="1"/>
</dbReference>
<evidence type="ECO:0000256" key="9">
    <source>
        <dbReference type="ARBA" id="ARBA00022842"/>
    </source>
</evidence>
<keyword evidence="6" id="KW-0547">Nucleotide-binding</keyword>
<sequence>MESRRFRNELLRLVSSCLKSGYIVGGFVRDVLLGVRKKELDVDLVVSSWDEVDFDCLKERLGVKPFVFEKEKTVYTFYKKGEFRVDLTLVDGETIEEDLGKRDFTVNAMAVSLGGIFLKETVNLIDPFNGYEDLKRKVLRPIREDSIRADVVRILRGIRFKLTLNFAYHENFVRQAKENAFLLRKIPPPRLKDELFKILPLPLFHRYLEELDHLSAFVHVFPELEGIEKIPPSGLHQFDLKTHTFLTVKYLETFCDSIPLREEVGNDFNILKLVALYHDVAKPVTVKEKDGYLTFYNHDKIGAEIAKNAFQRLAFGKRASQIAWTVIRNHLRPFFLYDLYKKGKLTKKAIFNLYKDSRPYHYHVLLHSVADYMATSEEMAQSVGDYLDFLSLLVADFERFESIKPLLSGEDIIEIRGFSSPNPCVGRIKEKLEELQAIGKVRTKEEAIKFVKGYCCS</sequence>
<dbReference type="InterPro" id="IPR006674">
    <property type="entry name" value="HD_domain"/>
</dbReference>
<dbReference type="NCBIfam" id="TIGR00277">
    <property type="entry name" value="HDIG"/>
    <property type="match status" value="1"/>
</dbReference>
<evidence type="ECO:0000313" key="16">
    <source>
        <dbReference type="Proteomes" id="UP001157911"/>
    </source>
</evidence>
<feature type="domain" description="HD" evidence="13">
    <location>
        <begin position="242"/>
        <end position="347"/>
    </location>
</feature>
<gene>
    <name evidence="15" type="ORF">SAMN06265339_1327</name>
</gene>
<dbReference type="SUPFAM" id="SSF81301">
    <property type="entry name" value="Nucleotidyltransferase"/>
    <property type="match status" value="1"/>
</dbReference>
<keyword evidence="2 11" id="KW-0808">Transferase</keyword>
<dbReference type="InterPro" id="IPR003607">
    <property type="entry name" value="HD/PDEase_dom"/>
</dbReference>
<dbReference type="InterPro" id="IPR006675">
    <property type="entry name" value="HDIG_dom"/>
</dbReference>
<dbReference type="Pfam" id="PF01743">
    <property type="entry name" value="PolyA_pol"/>
    <property type="match status" value="1"/>
</dbReference>
<evidence type="ECO:0000256" key="8">
    <source>
        <dbReference type="ARBA" id="ARBA00022840"/>
    </source>
</evidence>
<dbReference type="EMBL" id="FXUB01000003">
    <property type="protein sequence ID" value="SMP14350.1"/>
    <property type="molecule type" value="Genomic_DNA"/>
</dbReference>
<protein>
    <submittedName>
        <fullName evidence="15">Poly(A) polymerase</fullName>
    </submittedName>
</protein>
<evidence type="ECO:0000256" key="7">
    <source>
        <dbReference type="ARBA" id="ARBA00022800"/>
    </source>
</evidence>
<keyword evidence="5" id="KW-0479">Metal-binding</keyword>
<evidence type="ECO:0000256" key="5">
    <source>
        <dbReference type="ARBA" id="ARBA00022723"/>
    </source>
</evidence>
<keyword evidence="3" id="KW-0819">tRNA processing</keyword>
<evidence type="ECO:0000256" key="11">
    <source>
        <dbReference type="RuleBase" id="RU003953"/>
    </source>
</evidence>
<dbReference type="InterPro" id="IPR002646">
    <property type="entry name" value="PolA_pol_head_dom"/>
</dbReference>
<dbReference type="Gene3D" id="1.10.3090.10">
    <property type="entry name" value="cca-adding enzyme, domain 2"/>
    <property type="match status" value="1"/>
</dbReference>
<dbReference type="CDD" id="cd00077">
    <property type="entry name" value="HDc"/>
    <property type="match status" value="1"/>
</dbReference>
<dbReference type="InterPro" id="IPR032828">
    <property type="entry name" value="PolyA_RNA-bd"/>
</dbReference>
<keyword evidence="8" id="KW-0067">ATP-binding</keyword>
<evidence type="ECO:0000256" key="4">
    <source>
        <dbReference type="ARBA" id="ARBA00022695"/>
    </source>
</evidence>
<organism evidence="15 16">
    <name type="scientific">Desulfurobacterium pacificum</name>
    <dbReference type="NCBI Taxonomy" id="240166"/>
    <lineage>
        <taxon>Bacteria</taxon>
        <taxon>Pseudomonadati</taxon>
        <taxon>Aquificota</taxon>
        <taxon>Aquificia</taxon>
        <taxon>Desulfurobacteriales</taxon>
        <taxon>Desulfurobacteriaceae</taxon>
        <taxon>Desulfurobacterium</taxon>
    </lineage>
</organism>
<evidence type="ECO:0000256" key="3">
    <source>
        <dbReference type="ARBA" id="ARBA00022694"/>
    </source>
</evidence>
<comment type="similarity">
    <text evidence="11">Belongs to the tRNA nucleotidyltransferase/poly(A) polymerase family.</text>
</comment>
<dbReference type="SUPFAM" id="SSF81891">
    <property type="entry name" value="Poly A polymerase C-terminal region-like"/>
    <property type="match status" value="1"/>
</dbReference>
<comment type="caution">
    <text evidence="15">The sequence shown here is derived from an EMBL/GenBank/DDBJ whole genome shotgun (WGS) entry which is preliminary data.</text>
</comment>
<evidence type="ECO:0000313" key="15">
    <source>
        <dbReference type="EMBL" id="SMP14350.1"/>
    </source>
</evidence>
<feature type="domain" description="tRNA nucleotidyltransferase/poly(A) polymerase RNA and SrmB- binding" evidence="14">
    <location>
        <begin position="166"/>
        <end position="225"/>
    </location>
</feature>
<accession>A0ABY1NP04</accession>
<keyword evidence="16" id="KW-1185">Reference proteome</keyword>
<dbReference type="Pfam" id="PF01966">
    <property type="entry name" value="HD"/>
    <property type="match status" value="1"/>
</dbReference>
<name>A0ABY1NP04_9BACT</name>
<dbReference type="InterPro" id="IPR050124">
    <property type="entry name" value="tRNA_CCA-adding_enzyme"/>
</dbReference>